<comment type="subcellular location">
    <subcellularLocation>
        <location evidence="1 11">Cytoplasm</location>
    </subcellularLocation>
</comment>
<dbReference type="PROSITE" id="PS50862">
    <property type="entry name" value="AA_TRNA_LIGASE_II"/>
    <property type="match status" value="1"/>
</dbReference>
<dbReference type="CDD" id="cd00859">
    <property type="entry name" value="HisRS_anticodon"/>
    <property type="match status" value="1"/>
</dbReference>
<dbReference type="InterPro" id="IPR045864">
    <property type="entry name" value="aa-tRNA-synth_II/BPL/LPL"/>
</dbReference>
<evidence type="ECO:0000256" key="1">
    <source>
        <dbReference type="ARBA" id="ARBA00004496"/>
    </source>
</evidence>
<evidence type="ECO:0000256" key="6">
    <source>
        <dbReference type="ARBA" id="ARBA00022741"/>
    </source>
</evidence>
<feature type="binding site" evidence="12">
    <location>
        <position position="259"/>
    </location>
    <ligand>
        <name>L-histidine</name>
        <dbReference type="ChEBI" id="CHEBI:57595"/>
    </ligand>
</feature>
<keyword evidence="8 11" id="KW-0648">Protein biosynthesis</keyword>
<keyword evidence="9 11" id="KW-0030">Aminoacyl-tRNA synthetase</keyword>
<feature type="binding site" evidence="12">
    <location>
        <begin position="81"/>
        <end position="83"/>
    </location>
    <ligand>
        <name>L-histidine</name>
        <dbReference type="ChEBI" id="CHEBI:57595"/>
    </ligand>
</feature>
<feature type="binding site" evidence="12">
    <location>
        <begin position="263"/>
        <end position="264"/>
    </location>
    <ligand>
        <name>L-histidine</name>
        <dbReference type="ChEBI" id="CHEBI:57595"/>
    </ligand>
</feature>
<reference evidence="14 15" key="1">
    <citation type="journal article" date="2009" name="PLoS ONE">
        <title>Rapid evolution of virulence and drug resistance in the emerging zoonotic pathogen Streptococcus suis.</title>
        <authorList>
            <person name="Holden M.T.G."/>
            <person name="Hauser H."/>
            <person name="Sanders M."/>
            <person name="Ngo T.H."/>
            <person name="Cherevach I."/>
            <person name="Cronin A."/>
            <person name="Goodhead I."/>
            <person name="Mungall K."/>
            <person name="Quail M.A."/>
            <person name="Price C."/>
            <person name="Rabbinowitsch E."/>
            <person name="Sharp S."/>
            <person name="Croucher N.J."/>
            <person name="Chieu T.B."/>
            <person name="Mai N.T.H."/>
            <person name="Diep T.S."/>
            <person name="Chinh N.T."/>
            <person name="Kehoe M."/>
            <person name="Leigh J.A."/>
            <person name="Ward P.N."/>
            <person name="Dowson C.G."/>
            <person name="Whatmore A.M."/>
            <person name="Chanter N."/>
            <person name="Iversen P."/>
            <person name="Gottschalk M."/>
            <person name="Slater J.D."/>
            <person name="Smith H.E."/>
            <person name="Spratt B.G."/>
            <person name="Xu J."/>
            <person name="Ye C."/>
            <person name="Bentley S."/>
            <person name="Barrell B.G."/>
            <person name="Schultsz C."/>
            <person name="Maskell D.J."/>
            <person name="Parkhill J."/>
        </authorList>
    </citation>
    <scope>NUCLEOTIDE SEQUENCE [LARGE SCALE GENOMIC DNA]</scope>
    <source>
        <strain evidence="14 15">BM407</strain>
    </source>
</reference>
<dbReference type="PATRIC" id="fig|568814.3.peg.269"/>
<evidence type="ECO:0000256" key="2">
    <source>
        <dbReference type="ARBA" id="ARBA00008226"/>
    </source>
</evidence>
<dbReference type="GO" id="GO:0005524">
    <property type="term" value="F:ATP binding"/>
    <property type="evidence" value="ECO:0007669"/>
    <property type="project" value="UniProtKB-UniRule"/>
</dbReference>
<evidence type="ECO:0000259" key="13">
    <source>
        <dbReference type="PROSITE" id="PS50862"/>
    </source>
</evidence>
<keyword evidence="15" id="KW-1185">Reference proteome</keyword>
<dbReference type="InterPro" id="IPR033656">
    <property type="entry name" value="HisRS_anticodon"/>
</dbReference>
<feature type="domain" description="Aminoacyl-transfer RNA synthetases class-II family profile" evidence="13">
    <location>
        <begin position="23"/>
        <end position="324"/>
    </location>
</feature>
<dbReference type="InterPro" id="IPR006195">
    <property type="entry name" value="aa-tRNA-synth_II"/>
</dbReference>
<dbReference type="PANTHER" id="PTHR43707">
    <property type="entry name" value="HISTIDYL-TRNA SYNTHETASE"/>
    <property type="match status" value="1"/>
</dbReference>
<dbReference type="InterPro" id="IPR004516">
    <property type="entry name" value="HisRS/HisZ"/>
</dbReference>
<dbReference type="KEGG" id="ssb:SSUBM407_0250"/>
<evidence type="ECO:0000256" key="4">
    <source>
        <dbReference type="ARBA" id="ARBA00022490"/>
    </source>
</evidence>
<evidence type="ECO:0000256" key="8">
    <source>
        <dbReference type="ARBA" id="ARBA00022917"/>
    </source>
</evidence>
<evidence type="ECO:0000313" key="15">
    <source>
        <dbReference type="Proteomes" id="UP000009077"/>
    </source>
</evidence>
<dbReference type="InterPro" id="IPR041715">
    <property type="entry name" value="HisRS-like_core"/>
</dbReference>
<dbReference type="AlphaFoldDB" id="A0A0H3MT77"/>
<comment type="catalytic activity">
    <reaction evidence="10 11">
        <text>tRNA(His) + L-histidine + ATP = L-histidyl-tRNA(His) + AMP + diphosphate + H(+)</text>
        <dbReference type="Rhea" id="RHEA:17313"/>
        <dbReference type="Rhea" id="RHEA-COMP:9665"/>
        <dbReference type="Rhea" id="RHEA-COMP:9689"/>
        <dbReference type="ChEBI" id="CHEBI:15378"/>
        <dbReference type="ChEBI" id="CHEBI:30616"/>
        <dbReference type="ChEBI" id="CHEBI:33019"/>
        <dbReference type="ChEBI" id="CHEBI:57595"/>
        <dbReference type="ChEBI" id="CHEBI:78442"/>
        <dbReference type="ChEBI" id="CHEBI:78527"/>
        <dbReference type="ChEBI" id="CHEBI:456215"/>
        <dbReference type="EC" id="6.1.1.21"/>
    </reaction>
</comment>
<dbReference type="GO" id="GO:0005737">
    <property type="term" value="C:cytoplasm"/>
    <property type="evidence" value="ECO:0007669"/>
    <property type="project" value="UniProtKB-SubCell"/>
</dbReference>
<dbReference type="HAMAP" id="MF_00127">
    <property type="entry name" value="His_tRNA_synth"/>
    <property type="match status" value="1"/>
</dbReference>
<feature type="binding site" evidence="12">
    <location>
        <position position="128"/>
    </location>
    <ligand>
        <name>L-histidine</name>
        <dbReference type="ChEBI" id="CHEBI:57595"/>
    </ligand>
</feature>
<proteinExistence type="inferred from homology"/>
<dbReference type="Gene3D" id="3.30.930.10">
    <property type="entry name" value="Bira Bifunctional Protein, Domain 2"/>
    <property type="match status" value="1"/>
</dbReference>
<dbReference type="PANTHER" id="PTHR43707:SF1">
    <property type="entry name" value="HISTIDINE--TRNA LIGASE, MITOCHONDRIAL-RELATED"/>
    <property type="match status" value="1"/>
</dbReference>
<dbReference type="EMBL" id="FM252032">
    <property type="protein sequence ID" value="CAZ55082.1"/>
    <property type="molecule type" value="Genomic_DNA"/>
</dbReference>
<dbReference type="CDD" id="cd00773">
    <property type="entry name" value="HisRS-like_core"/>
    <property type="match status" value="1"/>
</dbReference>
<dbReference type="Proteomes" id="UP000009077">
    <property type="component" value="Chromosome"/>
</dbReference>
<dbReference type="EC" id="6.1.1.21" evidence="11"/>
<comment type="subunit">
    <text evidence="3 11">Homodimer.</text>
</comment>
<dbReference type="GO" id="GO:0006427">
    <property type="term" value="P:histidyl-tRNA aminoacylation"/>
    <property type="evidence" value="ECO:0007669"/>
    <property type="project" value="UniProtKB-UniRule"/>
</dbReference>
<dbReference type="HOGENOM" id="CLU_025113_1_1_9"/>
<evidence type="ECO:0000256" key="11">
    <source>
        <dbReference type="HAMAP-Rule" id="MF_00127"/>
    </source>
</evidence>
<protein>
    <recommendedName>
        <fullName evidence="11">Histidine--tRNA ligase</fullName>
        <ecNumber evidence="11">6.1.1.21</ecNumber>
    </recommendedName>
    <alternativeName>
        <fullName evidence="11">Histidyl-tRNA synthetase</fullName>
        <shortName evidence="11">HisRS</shortName>
    </alternativeName>
</protein>
<evidence type="ECO:0000256" key="3">
    <source>
        <dbReference type="ARBA" id="ARBA00011738"/>
    </source>
</evidence>
<evidence type="ECO:0000313" key="14">
    <source>
        <dbReference type="EMBL" id="CAZ55082.1"/>
    </source>
</evidence>
<dbReference type="Gene3D" id="3.40.50.800">
    <property type="entry name" value="Anticodon-binding domain"/>
    <property type="match status" value="1"/>
</dbReference>
<evidence type="ECO:0000256" key="12">
    <source>
        <dbReference type="PIRSR" id="PIRSR001549-1"/>
    </source>
</evidence>
<dbReference type="GO" id="GO:0004821">
    <property type="term" value="F:histidine-tRNA ligase activity"/>
    <property type="evidence" value="ECO:0007669"/>
    <property type="project" value="UniProtKB-UniRule"/>
</dbReference>
<dbReference type="SUPFAM" id="SSF55681">
    <property type="entry name" value="Class II aaRS and biotin synthetases"/>
    <property type="match status" value="1"/>
</dbReference>
<dbReference type="SUPFAM" id="SSF52954">
    <property type="entry name" value="Class II aaRS ABD-related"/>
    <property type="match status" value="1"/>
</dbReference>
<dbReference type="GeneID" id="8153271"/>
<dbReference type="FunFam" id="3.30.930.10:FF:000005">
    <property type="entry name" value="Histidine--tRNA ligase"/>
    <property type="match status" value="1"/>
</dbReference>
<keyword evidence="6 11" id="KW-0547">Nucleotide-binding</keyword>
<feature type="binding site" evidence="12">
    <location>
        <position position="114"/>
    </location>
    <ligand>
        <name>L-histidine</name>
        <dbReference type="ChEBI" id="CHEBI:57595"/>
    </ligand>
</feature>
<dbReference type="RefSeq" id="WP_011921857.1">
    <property type="nucleotide sequence ID" value="NC_012926.1"/>
</dbReference>
<organism evidence="14 15">
    <name type="scientific">Streptococcus suis (strain BM407)</name>
    <dbReference type="NCBI Taxonomy" id="568814"/>
    <lineage>
        <taxon>Bacteria</taxon>
        <taxon>Bacillati</taxon>
        <taxon>Bacillota</taxon>
        <taxon>Bacilli</taxon>
        <taxon>Lactobacillales</taxon>
        <taxon>Streptococcaceae</taxon>
        <taxon>Streptococcus</taxon>
    </lineage>
</organism>
<dbReference type="SMR" id="A0A0H3MT77"/>
<dbReference type="InterPro" id="IPR036621">
    <property type="entry name" value="Anticodon-bd_dom_sf"/>
</dbReference>
<evidence type="ECO:0000256" key="7">
    <source>
        <dbReference type="ARBA" id="ARBA00022840"/>
    </source>
</evidence>
<dbReference type="PIRSF" id="PIRSF001549">
    <property type="entry name" value="His-tRNA_synth"/>
    <property type="match status" value="1"/>
</dbReference>
<keyword evidence="5 11" id="KW-0436">Ligase</keyword>
<sequence length="427" mass="48561">MKLQKPKGTQDLLPQDSAKWQYVENFTRSIFKQYNYAEIRTPIFEHYEVISRSVGDTTDIVTKEMYDFYDKGERHITLRPEGTAPVVRSYVENKLFAPEVQKPAKFYYMGPMFRYERPQAGRLRQFHQIGVECFGSNNPATDVETIAMAYHFFEELGIKDIRLHLNSLGNPESRAAYRQALIDYLTPLKEQLSKDSQRRLEENPLRVLDSKEKEDKVAVENAPSILDYLDEESTVHFEAVRSMLDNLGITYTIDTNMVRGLDYYNHTIFEFMTEVGGNDLTICAGGRYDGLVTYFGGPETPAFGFGMGIERLILVLEKQGIELPLDTQLDVYIAVLGQEANGGALDLVQAIRKQGFRAERDYLDRKLKAQFKSADVFGAKAIITLGGSEIESGQVVVKNNQTRSQVETSLEALKTDFASILEELEKQ</sequence>
<dbReference type="Pfam" id="PF03129">
    <property type="entry name" value="HGTP_anticodon"/>
    <property type="match status" value="1"/>
</dbReference>
<dbReference type="GO" id="GO:0140096">
    <property type="term" value="F:catalytic activity, acting on a protein"/>
    <property type="evidence" value="ECO:0007669"/>
    <property type="project" value="UniProtKB-ARBA"/>
</dbReference>
<dbReference type="InterPro" id="IPR004154">
    <property type="entry name" value="Anticodon-bd"/>
</dbReference>
<feature type="binding site" evidence="12">
    <location>
        <position position="132"/>
    </location>
    <ligand>
        <name>L-histidine</name>
        <dbReference type="ChEBI" id="CHEBI:57595"/>
    </ligand>
</feature>
<dbReference type="InterPro" id="IPR015807">
    <property type="entry name" value="His-tRNA-ligase"/>
</dbReference>
<evidence type="ECO:0000256" key="10">
    <source>
        <dbReference type="ARBA" id="ARBA00047639"/>
    </source>
</evidence>
<keyword evidence="4 11" id="KW-0963">Cytoplasm</keyword>
<keyword evidence="7 11" id="KW-0067">ATP-binding</keyword>
<accession>A0A0H3MT77</accession>
<gene>
    <name evidence="11 14" type="primary">hisS</name>
    <name evidence="14" type="ordered locus">SSUBM407_0250</name>
</gene>
<name>A0A0H3MT77_STRS4</name>
<comment type="similarity">
    <text evidence="2 11">Belongs to the class-II aminoacyl-tRNA synthetase family.</text>
</comment>
<dbReference type="NCBIfam" id="TIGR00442">
    <property type="entry name" value="hisS"/>
    <property type="match status" value="1"/>
</dbReference>
<dbReference type="GO" id="GO:0016740">
    <property type="term" value="F:transferase activity"/>
    <property type="evidence" value="ECO:0007669"/>
    <property type="project" value="UniProtKB-ARBA"/>
</dbReference>
<evidence type="ECO:0000256" key="9">
    <source>
        <dbReference type="ARBA" id="ARBA00023146"/>
    </source>
</evidence>
<evidence type="ECO:0000256" key="5">
    <source>
        <dbReference type="ARBA" id="ARBA00022598"/>
    </source>
</evidence>
<dbReference type="Pfam" id="PF13393">
    <property type="entry name" value="tRNA-synt_His"/>
    <property type="match status" value="1"/>
</dbReference>